<dbReference type="Gene3D" id="2.102.10.10">
    <property type="entry name" value="Rieske [2Fe-2S] iron-sulphur domain"/>
    <property type="match status" value="1"/>
</dbReference>
<dbReference type="OrthoDB" id="9769355at2"/>
<keyword evidence="6" id="KW-0411">Iron-sulfur</keyword>
<evidence type="ECO:0000259" key="7">
    <source>
        <dbReference type="PROSITE" id="PS51296"/>
    </source>
</evidence>
<evidence type="ECO:0000256" key="2">
    <source>
        <dbReference type="ARBA" id="ARBA00022714"/>
    </source>
</evidence>
<keyword evidence="9" id="KW-1185">Reference proteome</keyword>
<dbReference type="EMBL" id="CP027860">
    <property type="protein sequence ID" value="AVP98067.1"/>
    <property type="molecule type" value="Genomic_DNA"/>
</dbReference>
<organism evidence="8 9">
    <name type="scientific">Ahniella affigens</name>
    <dbReference type="NCBI Taxonomy" id="2021234"/>
    <lineage>
        <taxon>Bacteria</taxon>
        <taxon>Pseudomonadati</taxon>
        <taxon>Pseudomonadota</taxon>
        <taxon>Gammaproteobacteria</taxon>
        <taxon>Lysobacterales</taxon>
        <taxon>Rhodanobacteraceae</taxon>
        <taxon>Ahniella</taxon>
    </lineage>
</organism>
<dbReference type="Proteomes" id="UP000241074">
    <property type="component" value="Chromosome"/>
</dbReference>
<accession>A0A2P1PT90</accession>
<evidence type="ECO:0000256" key="5">
    <source>
        <dbReference type="ARBA" id="ARBA00023004"/>
    </source>
</evidence>
<dbReference type="InterPro" id="IPR015879">
    <property type="entry name" value="Ring_hydroxy_dOase_asu_C_dom"/>
</dbReference>
<name>A0A2P1PT90_9GAMM</name>
<evidence type="ECO:0000256" key="6">
    <source>
        <dbReference type="ARBA" id="ARBA00023014"/>
    </source>
</evidence>
<feature type="domain" description="Rieske" evidence="7">
    <location>
        <begin position="33"/>
        <end position="141"/>
    </location>
</feature>
<sequence length="350" mass="39883">MTDLTHAYALPGHLYHGAEAHGFDAERILRRSWQLLGLVSQVRDSGDHLVADIGGVPVLVVRDEHGVLRGFENICRHRAGPLATCAGRGAKALRCRYHGWTYTLAGQLRAATEMAGTPDFKMEDIHLNPIQVAVVRGLVFAAIEPDMSIDELLTGTEKKLGSRDFSHYEFERRQSFPVACNWKLYVENYLEGYHVPHVHPALNALLDYRSYVTEAEHWHSLQWSPMESAASGNFYGEGDALYYCIWPNTMLNILPNRLQTNRVIATGPDTCVVDFDYYYPVDDRPEERQRRDTDQQFSEVVQAEDAEICAQVQRALASGRYQPGRINPKRENAVFHYHELIRRIYGPERL</sequence>
<dbReference type="Pfam" id="PF00848">
    <property type="entry name" value="Ring_hydroxyl_A"/>
    <property type="match status" value="1"/>
</dbReference>
<dbReference type="KEGG" id="xba:C7S18_13040"/>
<dbReference type="InterPro" id="IPR017941">
    <property type="entry name" value="Rieske_2Fe-2S"/>
</dbReference>
<proteinExistence type="predicted"/>
<protein>
    <submittedName>
        <fullName evidence="8">(2Fe-2S)-binding protein</fullName>
    </submittedName>
</protein>
<comment type="cofactor">
    <cofactor evidence="1">
        <name>Fe cation</name>
        <dbReference type="ChEBI" id="CHEBI:24875"/>
    </cofactor>
</comment>
<dbReference type="GO" id="GO:0005506">
    <property type="term" value="F:iron ion binding"/>
    <property type="evidence" value="ECO:0007669"/>
    <property type="project" value="InterPro"/>
</dbReference>
<evidence type="ECO:0000256" key="3">
    <source>
        <dbReference type="ARBA" id="ARBA00022723"/>
    </source>
</evidence>
<dbReference type="Pfam" id="PF00355">
    <property type="entry name" value="Rieske"/>
    <property type="match status" value="1"/>
</dbReference>
<keyword evidence="2" id="KW-0001">2Fe-2S</keyword>
<evidence type="ECO:0000256" key="1">
    <source>
        <dbReference type="ARBA" id="ARBA00001962"/>
    </source>
</evidence>
<keyword evidence="5" id="KW-0408">Iron</keyword>
<evidence type="ECO:0000313" key="9">
    <source>
        <dbReference type="Proteomes" id="UP000241074"/>
    </source>
</evidence>
<gene>
    <name evidence="8" type="ORF">C7S18_13040</name>
</gene>
<evidence type="ECO:0000256" key="4">
    <source>
        <dbReference type="ARBA" id="ARBA00023002"/>
    </source>
</evidence>
<dbReference type="InterPro" id="IPR001663">
    <property type="entry name" value="Rng_hydr_dOase-A"/>
</dbReference>
<dbReference type="GO" id="GO:0051537">
    <property type="term" value="F:2 iron, 2 sulfur cluster binding"/>
    <property type="evidence" value="ECO:0007669"/>
    <property type="project" value="UniProtKB-KW"/>
</dbReference>
<dbReference type="InterPro" id="IPR036922">
    <property type="entry name" value="Rieske_2Fe-2S_sf"/>
</dbReference>
<dbReference type="Gene3D" id="3.90.380.10">
    <property type="entry name" value="Naphthalene 1,2-dioxygenase Alpha Subunit, Chain A, domain 1"/>
    <property type="match status" value="2"/>
</dbReference>
<dbReference type="SUPFAM" id="SSF55961">
    <property type="entry name" value="Bet v1-like"/>
    <property type="match status" value="1"/>
</dbReference>
<keyword evidence="4" id="KW-0560">Oxidoreductase</keyword>
<evidence type="ECO:0000313" key="8">
    <source>
        <dbReference type="EMBL" id="AVP98067.1"/>
    </source>
</evidence>
<dbReference type="PANTHER" id="PTHR43756:SF5">
    <property type="entry name" value="CHOLINE MONOOXYGENASE, CHLOROPLASTIC"/>
    <property type="match status" value="1"/>
</dbReference>
<dbReference type="AlphaFoldDB" id="A0A2P1PT90"/>
<reference evidence="8 9" key="2">
    <citation type="submission" date="2018-03" db="EMBL/GenBank/DDBJ databases">
        <authorList>
            <person name="Keele B.F."/>
        </authorList>
    </citation>
    <scope>NUCLEOTIDE SEQUENCE [LARGE SCALE GENOMIC DNA]</scope>
    <source>
        <strain evidence="8 9">D13</strain>
    </source>
</reference>
<dbReference type="GO" id="GO:0016491">
    <property type="term" value="F:oxidoreductase activity"/>
    <property type="evidence" value="ECO:0007669"/>
    <property type="project" value="UniProtKB-KW"/>
</dbReference>
<reference evidence="8 9" key="1">
    <citation type="submission" date="2018-03" db="EMBL/GenBank/DDBJ databases">
        <title>Ahniella affigens gen. nov., sp. nov., a gammaproteobacterium isolated from sandy soil near a stream.</title>
        <authorList>
            <person name="Ko Y."/>
            <person name="Kim J.-H."/>
        </authorList>
    </citation>
    <scope>NUCLEOTIDE SEQUENCE [LARGE SCALE GENOMIC DNA]</scope>
    <source>
        <strain evidence="8 9">D13</strain>
    </source>
</reference>
<dbReference type="PRINTS" id="PR00090">
    <property type="entry name" value="RNGDIOXGNASE"/>
</dbReference>
<dbReference type="CDD" id="cd03469">
    <property type="entry name" value="Rieske_RO_Alpha_N"/>
    <property type="match status" value="1"/>
</dbReference>
<keyword evidence="3" id="KW-0479">Metal-binding</keyword>
<dbReference type="RefSeq" id="WP_106891987.1">
    <property type="nucleotide sequence ID" value="NZ_CP027860.1"/>
</dbReference>
<dbReference type="SUPFAM" id="SSF50022">
    <property type="entry name" value="ISP domain"/>
    <property type="match status" value="1"/>
</dbReference>
<dbReference type="PANTHER" id="PTHR43756">
    <property type="entry name" value="CHOLINE MONOOXYGENASE, CHLOROPLASTIC"/>
    <property type="match status" value="1"/>
</dbReference>
<dbReference type="PROSITE" id="PS51296">
    <property type="entry name" value="RIESKE"/>
    <property type="match status" value="1"/>
</dbReference>